<evidence type="ECO:0000313" key="3">
    <source>
        <dbReference type="Proteomes" id="UP000068447"/>
    </source>
</evidence>
<feature type="domain" description="Transcription elongation factor GreA/GreB C-terminal" evidence="1">
    <location>
        <begin position="50"/>
        <end position="123"/>
    </location>
</feature>
<dbReference type="SUPFAM" id="SSF54534">
    <property type="entry name" value="FKBP-like"/>
    <property type="match status" value="1"/>
</dbReference>
<dbReference type="OrthoDB" id="192847at2"/>
<dbReference type="RefSeq" id="WP_062482058.1">
    <property type="nucleotide sequence ID" value="NZ_CP013650.1"/>
</dbReference>
<dbReference type="InterPro" id="IPR001437">
    <property type="entry name" value="Tscrpt_elong_fac_GreA/B_C"/>
</dbReference>
<dbReference type="GO" id="GO:0003746">
    <property type="term" value="F:translation elongation factor activity"/>
    <property type="evidence" value="ECO:0007669"/>
    <property type="project" value="UniProtKB-KW"/>
</dbReference>
<gene>
    <name evidence="2" type="ORF">AT746_15545</name>
</gene>
<dbReference type="AlphaFoldDB" id="A0A0U2ZMK1"/>
<dbReference type="GO" id="GO:0070063">
    <property type="term" value="F:RNA polymerase binding"/>
    <property type="evidence" value="ECO:0007669"/>
    <property type="project" value="InterPro"/>
</dbReference>
<evidence type="ECO:0000259" key="1">
    <source>
        <dbReference type="Pfam" id="PF01272"/>
    </source>
</evidence>
<organism evidence="2 3">
    <name type="scientific">Lacimicrobium alkaliphilum</name>
    <dbReference type="NCBI Taxonomy" id="1526571"/>
    <lineage>
        <taxon>Bacteria</taxon>
        <taxon>Pseudomonadati</taxon>
        <taxon>Pseudomonadota</taxon>
        <taxon>Gammaproteobacteria</taxon>
        <taxon>Alteromonadales</taxon>
        <taxon>Alteromonadaceae</taxon>
        <taxon>Lacimicrobium</taxon>
    </lineage>
</organism>
<sequence>MSIKPNIIISTVDLAIIENSIEDSRLPKDFQDALETELARANIVAPNALPADVISLGRRVTFKITETGQILTRKLISPKQRNNEDDCLSVFAPLGAALIGMAVGQTIQWATHRGLETIEVISIA</sequence>
<keyword evidence="2" id="KW-0648">Protein biosynthesis</keyword>
<dbReference type="Gene3D" id="3.10.50.30">
    <property type="entry name" value="Transcription elongation factor, GreA/GreB, C-terminal domain"/>
    <property type="match status" value="1"/>
</dbReference>
<dbReference type="EMBL" id="CP013650">
    <property type="protein sequence ID" value="ALS99532.1"/>
    <property type="molecule type" value="Genomic_DNA"/>
</dbReference>
<dbReference type="GO" id="GO:0003677">
    <property type="term" value="F:DNA binding"/>
    <property type="evidence" value="ECO:0007669"/>
    <property type="project" value="InterPro"/>
</dbReference>
<dbReference type="PANTHER" id="PTHR30437:SF5">
    <property type="entry name" value="REGULATOR OF NUCLEOSIDE DIPHOSPHATE KINASE"/>
    <property type="match status" value="1"/>
</dbReference>
<proteinExistence type="predicted"/>
<dbReference type="GO" id="GO:0032784">
    <property type="term" value="P:regulation of DNA-templated transcription elongation"/>
    <property type="evidence" value="ECO:0007669"/>
    <property type="project" value="InterPro"/>
</dbReference>
<dbReference type="InterPro" id="IPR036953">
    <property type="entry name" value="GreA/GreB_C_sf"/>
</dbReference>
<dbReference type="PANTHER" id="PTHR30437">
    <property type="entry name" value="TRANSCRIPTION ELONGATION FACTOR GREA"/>
    <property type="match status" value="1"/>
</dbReference>
<dbReference type="InterPro" id="IPR023459">
    <property type="entry name" value="Tscrpt_elong_fac_GreA/B_fam"/>
</dbReference>
<dbReference type="Gene3D" id="1.10.286.20">
    <property type="match status" value="1"/>
</dbReference>
<dbReference type="GO" id="GO:0006354">
    <property type="term" value="P:DNA-templated transcription elongation"/>
    <property type="evidence" value="ECO:0007669"/>
    <property type="project" value="TreeGrafter"/>
</dbReference>
<dbReference type="Proteomes" id="UP000068447">
    <property type="component" value="Chromosome"/>
</dbReference>
<dbReference type="KEGG" id="lal:AT746_15545"/>
<keyword evidence="3" id="KW-1185">Reference proteome</keyword>
<reference evidence="2 3" key="1">
    <citation type="submission" date="2015-12" db="EMBL/GenBank/DDBJ databases">
        <title>Complete genome of Lacimicrobium alkaliphilum KCTC 32984.</title>
        <authorList>
            <person name="Kim S.-G."/>
            <person name="Lee Y.-J."/>
        </authorList>
    </citation>
    <scope>NUCLEOTIDE SEQUENCE [LARGE SCALE GENOMIC DNA]</scope>
    <source>
        <strain evidence="2 3">YelD216</strain>
    </source>
</reference>
<dbReference type="Pfam" id="PF01272">
    <property type="entry name" value="GreA_GreB"/>
    <property type="match status" value="1"/>
</dbReference>
<protein>
    <submittedName>
        <fullName evidence="2">Transcription elongation factor GreAB</fullName>
    </submittedName>
</protein>
<name>A0A0U2ZMK1_9ALTE</name>
<dbReference type="STRING" id="1526571.AT746_15545"/>
<accession>A0A0U2ZMK1</accession>
<evidence type="ECO:0000313" key="2">
    <source>
        <dbReference type="EMBL" id="ALS99532.1"/>
    </source>
</evidence>
<keyword evidence="2" id="KW-0251">Elongation factor</keyword>